<dbReference type="AlphaFoldDB" id="A0AAN0Y3U8"/>
<proteinExistence type="predicted"/>
<keyword evidence="3" id="KW-1185">Reference proteome</keyword>
<dbReference type="Proteomes" id="UP000092741">
    <property type="component" value="Chromosome 1"/>
</dbReference>
<feature type="transmembrane region" description="Helical" evidence="1">
    <location>
        <begin position="259"/>
        <end position="280"/>
    </location>
</feature>
<keyword evidence="1" id="KW-1133">Transmembrane helix</keyword>
<feature type="transmembrane region" description="Helical" evidence="1">
    <location>
        <begin position="368"/>
        <end position="385"/>
    </location>
</feature>
<feature type="transmembrane region" description="Helical" evidence="1">
    <location>
        <begin position="344"/>
        <end position="361"/>
    </location>
</feature>
<gene>
    <name evidence="2" type="ORF">BA890_11380</name>
</gene>
<feature type="transmembrane region" description="Helical" evidence="1">
    <location>
        <begin position="205"/>
        <end position="222"/>
    </location>
</feature>
<dbReference type="GeneID" id="70911527"/>
<dbReference type="KEGG" id="vna:PN96_01900"/>
<dbReference type="RefSeq" id="WP_020334330.1">
    <property type="nucleotide sequence ID" value="NZ_ATFJ01000020.1"/>
</dbReference>
<feature type="transmembrane region" description="Helical" evidence="1">
    <location>
        <begin position="422"/>
        <end position="441"/>
    </location>
</feature>
<name>A0AAN0Y3U8_VIBNA</name>
<protein>
    <submittedName>
        <fullName evidence="2">Uncharacterized protein</fullName>
    </submittedName>
</protein>
<feature type="transmembrane region" description="Helical" evidence="1">
    <location>
        <begin position="103"/>
        <end position="124"/>
    </location>
</feature>
<reference evidence="2 3" key="1">
    <citation type="submission" date="2016-07" db="EMBL/GenBank/DDBJ databases">
        <title>Developing Vibrio natriegens as a novel, fast-growing host for biotechnology.</title>
        <authorList>
            <person name="Weinstock M.T."/>
            <person name="Hesek E.D."/>
            <person name="Wilson C.M."/>
            <person name="Gibson D.G."/>
        </authorList>
    </citation>
    <scope>NUCLEOTIDE SEQUENCE [LARGE SCALE GENOMIC DNA]</scope>
    <source>
        <strain evidence="2 3">ATCC 14048</strain>
    </source>
</reference>
<organism evidence="2 3">
    <name type="scientific">Vibrio natriegens NBRC 15636 = ATCC 14048 = DSM 759</name>
    <dbReference type="NCBI Taxonomy" id="1219067"/>
    <lineage>
        <taxon>Bacteria</taxon>
        <taxon>Pseudomonadati</taxon>
        <taxon>Pseudomonadota</taxon>
        <taxon>Gammaproteobacteria</taxon>
        <taxon>Vibrionales</taxon>
        <taxon>Vibrionaceae</taxon>
        <taxon>Vibrio</taxon>
    </lineage>
</organism>
<accession>A0AAN0Y3U8</accession>
<evidence type="ECO:0000313" key="3">
    <source>
        <dbReference type="Proteomes" id="UP000092741"/>
    </source>
</evidence>
<dbReference type="EMBL" id="CP016345">
    <property type="protein sequence ID" value="ANQ13349.1"/>
    <property type="molecule type" value="Genomic_DNA"/>
</dbReference>
<keyword evidence="1" id="KW-0812">Transmembrane</keyword>
<keyword evidence="1" id="KW-0472">Membrane</keyword>
<feature type="transmembrane region" description="Helical" evidence="1">
    <location>
        <begin position="14"/>
        <end position="32"/>
    </location>
</feature>
<evidence type="ECO:0000256" key="1">
    <source>
        <dbReference type="SAM" id="Phobius"/>
    </source>
</evidence>
<feature type="transmembrane region" description="Helical" evidence="1">
    <location>
        <begin position="391"/>
        <end position="410"/>
    </location>
</feature>
<feature type="transmembrane region" description="Helical" evidence="1">
    <location>
        <begin position="287"/>
        <end position="306"/>
    </location>
</feature>
<sequence>MNQQSNQRFDTKPYVPLILSITLAVAIFFVRYTGVAEWDLGDNDNFMRLHQVMTFIESPSWYVQPLRDFNPQDGQIIHWSRIPDLPILALYYVSRLFVDHTNALQFSIAIVPLIYLVFFILILCQISREILGIDRHILTIIYTFFSISAIKFYPGYIDHHNLQVLLYSIFILLTFSPNYKEKLYVYGCAISITVSLLIGLEVLPFFIITLALLTIYALYSDLKKLKFIRDISLLTVVSGVIGIMIFQPVSIWFNPQYDILSLPLLCFFLAAAISISLTLLNPRLTVLLLSSFACIGLTWLIFPNVLKSPYSDYPEPLVTYWLSHVLEARPLTTVIKDASELSQIWLYFVTIVPAALSIFLLKNNIKKLYYLLFIISLIPAIFWQVRTIIYSSMLAIPLNLTVGLYLFNIINIPVLRILPPFLIAPALSTIIVLQIEILLGVDDTEKDVKTMSTHEYIKKLDIEGKKILAPMDNGAEIVTLTDNYIIAAPYHRNIRGNLLYVNTLLSDNYHTAYKLLREEGVDLFVFNNNDSQTKYILSGANDKSLVKLLSNNKQPEWLTPISKSYNGIFIYSIN</sequence>
<feature type="transmembrane region" description="Helical" evidence="1">
    <location>
        <begin position="136"/>
        <end position="154"/>
    </location>
</feature>
<evidence type="ECO:0000313" key="2">
    <source>
        <dbReference type="EMBL" id="ANQ13349.1"/>
    </source>
</evidence>
<feature type="transmembrane region" description="Helical" evidence="1">
    <location>
        <begin position="231"/>
        <end position="253"/>
    </location>
</feature>